<gene>
    <name evidence="1" type="ORF">GWK47_039826</name>
</gene>
<protein>
    <submittedName>
        <fullName evidence="1">Uncharacterized protein</fullName>
    </submittedName>
</protein>
<dbReference type="AlphaFoldDB" id="A0A8J5D161"/>
<dbReference type="EMBL" id="JACEEZ010006395">
    <property type="protein sequence ID" value="KAG0724815.1"/>
    <property type="molecule type" value="Genomic_DNA"/>
</dbReference>
<organism evidence="1 2">
    <name type="scientific">Chionoecetes opilio</name>
    <name type="common">Atlantic snow crab</name>
    <name type="synonym">Cancer opilio</name>
    <dbReference type="NCBI Taxonomy" id="41210"/>
    <lineage>
        <taxon>Eukaryota</taxon>
        <taxon>Metazoa</taxon>
        <taxon>Ecdysozoa</taxon>
        <taxon>Arthropoda</taxon>
        <taxon>Crustacea</taxon>
        <taxon>Multicrustacea</taxon>
        <taxon>Malacostraca</taxon>
        <taxon>Eumalacostraca</taxon>
        <taxon>Eucarida</taxon>
        <taxon>Decapoda</taxon>
        <taxon>Pleocyemata</taxon>
        <taxon>Brachyura</taxon>
        <taxon>Eubrachyura</taxon>
        <taxon>Majoidea</taxon>
        <taxon>Majidae</taxon>
        <taxon>Chionoecetes</taxon>
    </lineage>
</organism>
<sequence length="259" mass="28200">MLINDVYVLASPERGKGSSPPAVPPFPSPHLLGPRTRTGYHWDDYDMRGSRTLMGCADGATAAPPDLLMLSEGASLVPMDDMMEGLPLLPRPGYHTCTPMHIDAAATPLLYVDPRGVQEEPGYDDDDDGNADEPCSFEEILFANNISVDSCQDMGANHLSKYNIVSDLEDDCSETPLKISNVPSAAEGINKLGSPRSRRPFHRRDYSRVSDLSFLSALEEEGVDDSMSELQDSDYESVDITSNPQAATLVQTSLSEVFL</sequence>
<keyword evidence="2" id="KW-1185">Reference proteome</keyword>
<comment type="caution">
    <text evidence="1">The sequence shown here is derived from an EMBL/GenBank/DDBJ whole genome shotgun (WGS) entry which is preliminary data.</text>
</comment>
<proteinExistence type="predicted"/>
<dbReference type="Proteomes" id="UP000770661">
    <property type="component" value="Unassembled WGS sequence"/>
</dbReference>
<evidence type="ECO:0000313" key="2">
    <source>
        <dbReference type="Proteomes" id="UP000770661"/>
    </source>
</evidence>
<evidence type="ECO:0000313" key="1">
    <source>
        <dbReference type="EMBL" id="KAG0724815.1"/>
    </source>
</evidence>
<name>A0A8J5D161_CHIOP</name>
<reference evidence="1" key="1">
    <citation type="submission" date="2020-07" db="EMBL/GenBank/DDBJ databases">
        <title>The High-quality genome of the commercially important snow crab, Chionoecetes opilio.</title>
        <authorList>
            <person name="Jeong J.-H."/>
            <person name="Ryu S."/>
        </authorList>
    </citation>
    <scope>NUCLEOTIDE SEQUENCE</scope>
    <source>
        <strain evidence="1">MADBK_172401_WGS</strain>
        <tissue evidence="1">Digestive gland</tissue>
    </source>
</reference>
<dbReference type="OrthoDB" id="6361670at2759"/>
<accession>A0A8J5D161</accession>